<dbReference type="InterPro" id="IPR016171">
    <property type="entry name" value="Vanillyl_alc_oxidase_C-sub2"/>
</dbReference>
<evidence type="ECO:0000313" key="7">
    <source>
        <dbReference type="Proteomes" id="UP001205185"/>
    </source>
</evidence>
<dbReference type="Gene3D" id="3.30.70.2740">
    <property type="match status" value="1"/>
</dbReference>
<dbReference type="Gene3D" id="3.30.465.10">
    <property type="match status" value="1"/>
</dbReference>
<evidence type="ECO:0000256" key="1">
    <source>
        <dbReference type="ARBA" id="ARBA00001974"/>
    </source>
</evidence>
<evidence type="ECO:0000256" key="2">
    <source>
        <dbReference type="ARBA" id="ARBA00022630"/>
    </source>
</evidence>
<dbReference type="Pfam" id="PF01565">
    <property type="entry name" value="FAD_binding_4"/>
    <property type="match status" value="1"/>
</dbReference>
<dbReference type="InterPro" id="IPR004113">
    <property type="entry name" value="FAD-bd_oxidored_4_C"/>
</dbReference>
<keyword evidence="4" id="KW-0560">Oxidoreductase</keyword>
<dbReference type="Gene3D" id="1.10.45.10">
    <property type="entry name" value="Vanillyl-alcohol Oxidase, Chain A, domain 4"/>
    <property type="match status" value="1"/>
</dbReference>
<dbReference type="Proteomes" id="UP001205185">
    <property type="component" value="Unassembled WGS sequence"/>
</dbReference>
<evidence type="ECO:0000259" key="5">
    <source>
        <dbReference type="PROSITE" id="PS51387"/>
    </source>
</evidence>
<protein>
    <submittedName>
        <fullName evidence="6">Glycolate oxidase</fullName>
    </submittedName>
</protein>
<organism evidence="6 7">
    <name type="scientific">Actinokineospora diospyrosa</name>
    <dbReference type="NCBI Taxonomy" id="103728"/>
    <lineage>
        <taxon>Bacteria</taxon>
        <taxon>Bacillati</taxon>
        <taxon>Actinomycetota</taxon>
        <taxon>Actinomycetes</taxon>
        <taxon>Pseudonocardiales</taxon>
        <taxon>Pseudonocardiaceae</taxon>
        <taxon>Actinokineospora</taxon>
    </lineage>
</organism>
<dbReference type="RefSeq" id="WP_253886800.1">
    <property type="nucleotide sequence ID" value="NZ_BAAAVB010000012.1"/>
</dbReference>
<evidence type="ECO:0000256" key="4">
    <source>
        <dbReference type="ARBA" id="ARBA00023002"/>
    </source>
</evidence>
<dbReference type="InterPro" id="IPR016164">
    <property type="entry name" value="FAD-linked_Oxase-like_C"/>
</dbReference>
<comment type="caution">
    <text evidence="6">The sequence shown here is derived from an EMBL/GenBank/DDBJ whole genome shotgun (WGS) entry which is preliminary data.</text>
</comment>
<dbReference type="InterPro" id="IPR051914">
    <property type="entry name" value="FAD-linked_OxidoTrans_Type4"/>
</dbReference>
<dbReference type="PANTHER" id="PTHR42934">
    <property type="entry name" value="GLYCOLATE OXIDASE SUBUNIT GLCD"/>
    <property type="match status" value="1"/>
</dbReference>
<name>A0ABT1IB33_9PSEU</name>
<dbReference type="EMBL" id="JAMTCO010000005">
    <property type="protein sequence ID" value="MCP2269834.1"/>
    <property type="molecule type" value="Genomic_DNA"/>
</dbReference>
<accession>A0ABT1IB33</accession>
<dbReference type="Pfam" id="PF02913">
    <property type="entry name" value="FAD-oxidase_C"/>
    <property type="match status" value="1"/>
</dbReference>
<keyword evidence="2" id="KW-0285">Flavoprotein</keyword>
<dbReference type="PROSITE" id="PS51387">
    <property type="entry name" value="FAD_PCMH"/>
    <property type="match status" value="1"/>
</dbReference>
<proteinExistence type="predicted"/>
<sequence length="476" mass="49652">MADIGARLAGIVEDVLTGAGAAEEYGHDEALSTTLVRPAHVVRPRTAEEVAAVLRLASAEGVPVTARGSGSGLSGAAIPSPDGIVVSFERMNAILEVDTDNHVAVVQPGVTLRELDDRTAEAGLVYPVYPGELSASLGGNVATNAGGMRAVKYGVTRHHVLGLQAVLPTGEILRTGGRYVKASTGYDLTQLIVGSEGTLALVTEATLKLQPRIKHTATVLAPFRDLAQVTAAVPKVVASGLAPLILEYIDGLTMGAITYTADLQLGIPDEVRDSAQAYLVVMLENRDQDRLDADVETAGQLLSDLGAIDVYVLPGGSARKLIEARERAFHTAKAAGADDVIDTVVPRAALPGFMAQVTGIAQANETFIVGCGHAGDGNVHLALFQKDADKRATVLKALFAAAMALGGAISGEHGLGRTKQRYFLDLEDPAKIALMRRIKQAFDPAGVLNPGVLLDAAQQDAGRQDFAQQDQDGAQA</sequence>
<evidence type="ECO:0000313" key="6">
    <source>
        <dbReference type="EMBL" id="MCP2269834.1"/>
    </source>
</evidence>
<dbReference type="InterPro" id="IPR036318">
    <property type="entry name" value="FAD-bd_PCMH-like_sf"/>
</dbReference>
<gene>
    <name evidence="6" type="ORF">LV75_002323</name>
</gene>
<dbReference type="SUPFAM" id="SSF55103">
    <property type="entry name" value="FAD-linked oxidases, C-terminal domain"/>
    <property type="match status" value="1"/>
</dbReference>
<feature type="domain" description="FAD-binding PCMH-type" evidence="5">
    <location>
        <begin position="34"/>
        <end position="212"/>
    </location>
</feature>
<reference evidence="6 7" key="1">
    <citation type="submission" date="2022-06" db="EMBL/GenBank/DDBJ databases">
        <title>Genomic Encyclopedia of Archaeal and Bacterial Type Strains, Phase II (KMG-II): from individual species to whole genera.</title>
        <authorList>
            <person name="Goeker M."/>
        </authorList>
    </citation>
    <scope>NUCLEOTIDE SEQUENCE [LARGE SCALE GENOMIC DNA]</scope>
    <source>
        <strain evidence="6 7">DSM 44255</strain>
    </source>
</reference>
<comment type="cofactor">
    <cofactor evidence="1">
        <name>FAD</name>
        <dbReference type="ChEBI" id="CHEBI:57692"/>
    </cofactor>
</comment>
<keyword evidence="3" id="KW-0274">FAD</keyword>
<dbReference type="InterPro" id="IPR016169">
    <property type="entry name" value="FAD-bd_PCMH_sub2"/>
</dbReference>
<dbReference type="PANTHER" id="PTHR42934:SF2">
    <property type="entry name" value="GLYCOLATE OXIDASE SUBUNIT GLCD"/>
    <property type="match status" value="1"/>
</dbReference>
<dbReference type="SUPFAM" id="SSF56176">
    <property type="entry name" value="FAD-binding/transporter-associated domain-like"/>
    <property type="match status" value="1"/>
</dbReference>
<keyword evidence="7" id="KW-1185">Reference proteome</keyword>
<dbReference type="InterPro" id="IPR016166">
    <property type="entry name" value="FAD-bd_PCMH"/>
</dbReference>
<evidence type="ECO:0000256" key="3">
    <source>
        <dbReference type="ARBA" id="ARBA00022827"/>
    </source>
</evidence>
<dbReference type="InterPro" id="IPR006094">
    <property type="entry name" value="Oxid_FAD_bind_N"/>
</dbReference>